<evidence type="ECO:0000313" key="3">
    <source>
        <dbReference type="EMBL" id="KZE39988.1"/>
    </source>
</evidence>
<dbReference type="OrthoDB" id="4426445at2"/>
<evidence type="ECO:0000256" key="1">
    <source>
        <dbReference type="PROSITE-ProRule" id="PRU00409"/>
    </source>
</evidence>
<dbReference type="GO" id="GO:0005524">
    <property type="term" value="F:ATP binding"/>
    <property type="evidence" value="ECO:0007669"/>
    <property type="project" value="UniProtKB-UniRule"/>
</dbReference>
<dbReference type="InterPro" id="IPR013651">
    <property type="entry name" value="ATP-grasp_RimK-type"/>
</dbReference>
<dbReference type="GO" id="GO:0009432">
    <property type="term" value="P:SOS response"/>
    <property type="evidence" value="ECO:0007669"/>
    <property type="project" value="TreeGrafter"/>
</dbReference>
<reference evidence="3 4" key="1">
    <citation type="submission" date="2016-01" db="EMBL/GenBank/DDBJ databases">
        <title>Whole genome sequencing of Bhargavaea cecembensis T14.</title>
        <authorList>
            <person name="Hong K.W."/>
        </authorList>
    </citation>
    <scope>NUCLEOTIDE SEQUENCE [LARGE SCALE GENOMIC DNA]</scope>
    <source>
        <strain evidence="3 4">T14</strain>
    </source>
</reference>
<accession>A0A165HHK2</accession>
<dbReference type="Proteomes" id="UP000076490">
    <property type="component" value="Unassembled WGS sequence"/>
</dbReference>
<dbReference type="SUPFAM" id="SSF56059">
    <property type="entry name" value="Glutathione synthetase ATP-binding domain-like"/>
    <property type="match status" value="1"/>
</dbReference>
<comment type="caution">
    <text evidence="3">The sequence shown here is derived from an EMBL/GenBank/DDBJ whole genome shotgun (WGS) entry which is preliminary data.</text>
</comment>
<keyword evidence="1" id="KW-0067">ATP-binding</keyword>
<name>A0A165HHK2_9BACL</name>
<dbReference type="InterPro" id="IPR011761">
    <property type="entry name" value="ATP-grasp"/>
</dbReference>
<dbReference type="RefSeq" id="WP_063178141.1">
    <property type="nucleotide sequence ID" value="NZ_LQNT01000001.1"/>
</dbReference>
<proteinExistence type="predicted"/>
<dbReference type="PROSITE" id="PS50975">
    <property type="entry name" value="ATP_GRASP"/>
    <property type="match status" value="1"/>
</dbReference>
<sequence>MKHGIVYYRPDEAARNVGFIKLLKLAAERAGLLLTLSMYPEDLSPDADFVIFRERNPKLARELENAGHRLFNRARVNQISNDKFATFQLATFMGVPAVPSRLVECPDELDSYPAVLKTVDGHGGVEVARVLDEMEAGWFFTRFMDRRIIGQPFIESGAADVRLFMVGNELAGAVKRTGSSGFKSNYTLGGRVDPYRPTPDMVRAAQRLTRALKSDYIGVDFLLLPDGGFLLNEIEDPVGARSLYETSDTDIAEVLMQHIRVKLNE</sequence>
<dbReference type="AlphaFoldDB" id="A0A165HHK2"/>
<keyword evidence="1" id="KW-0547">Nucleotide-binding</keyword>
<dbReference type="GO" id="GO:0005737">
    <property type="term" value="C:cytoplasm"/>
    <property type="evidence" value="ECO:0007669"/>
    <property type="project" value="TreeGrafter"/>
</dbReference>
<protein>
    <recommendedName>
        <fullName evidence="2">ATP-grasp domain-containing protein</fullName>
    </recommendedName>
</protein>
<dbReference type="Pfam" id="PF08443">
    <property type="entry name" value="RimK"/>
    <property type="match status" value="1"/>
</dbReference>
<organism evidence="3 4">
    <name type="scientific">Bhargavaea cecembensis</name>
    <dbReference type="NCBI Taxonomy" id="394098"/>
    <lineage>
        <taxon>Bacteria</taxon>
        <taxon>Bacillati</taxon>
        <taxon>Bacillota</taxon>
        <taxon>Bacilli</taxon>
        <taxon>Bacillales</taxon>
        <taxon>Caryophanaceae</taxon>
        <taxon>Bhargavaea</taxon>
    </lineage>
</organism>
<dbReference type="PANTHER" id="PTHR21621:SF0">
    <property type="entry name" value="BETA-CITRYLGLUTAMATE SYNTHASE B-RELATED"/>
    <property type="match status" value="1"/>
</dbReference>
<dbReference type="EMBL" id="LQNT01000001">
    <property type="protein sequence ID" value="KZE39988.1"/>
    <property type="molecule type" value="Genomic_DNA"/>
</dbReference>
<gene>
    <name evidence="3" type="ORF">AV656_01540</name>
</gene>
<dbReference type="GO" id="GO:0018169">
    <property type="term" value="F:ribosomal S6-glutamic acid ligase activity"/>
    <property type="evidence" value="ECO:0007669"/>
    <property type="project" value="TreeGrafter"/>
</dbReference>
<dbReference type="Gene3D" id="3.30.470.20">
    <property type="entry name" value="ATP-grasp fold, B domain"/>
    <property type="match status" value="1"/>
</dbReference>
<evidence type="ECO:0000259" key="2">
    <source>
        <dbReference type="PROSITE" id="PS50975"/>
    </source>
</evidence>
<feature type="domain" description="ATP-grasp" evidence="2">
    <location>
        <begin position="87"/>
        <end position="260"/>
    </location>
</feature>
<dbReference type="PANTHER" id="PTHR21621">
    <property type="entry name" value="RIBOSOMAL PROTEIN S6 MODIFICATION PROTEIN"/>
    <property type="match status" value="1"/>
</dbReference>
<evidence type="ECO:0000313" key="4">
    <source>
        <dbReference type="Proteomes" id="UP000076490"/>
    </source>
</evidence>
<dbReference type="GO" id="GO:0046872">
    <property type="term" value="F:metal ion binding"/>
    <property type="evidence" value="ECO:0007669"/>
    <property type="project" value="InterPro"/>
</dbReference>